<organism evidence="1 2">
    <name type="scientific">Plasmopara halstedii</name>
    <name type="common">Downy mildew of sunflower</name>
    <dbReference type="NCBI Taxonomy" id="4781"/>
    <lineage>
        <taxon>Eukaryota</taxon>
        <taxon>Sar</taxon>
        <taxon>Stramenopiles</taxon>
        <taxon>Oomycota</taxon>
        <taxon>Peronosporomycetes</taxon>
        <taxon>Peronosporales</taxon>
        <taxon>Peronosporaceae</taxon>
        <taxon>Plasmopara</taxon>
    </lineage>
</organism>
<reference evidence="2" key="1">
    <citation type="submission" date="2014-09" db="EMBL/GenBank/DDBJ databases">
        <authorList>
            <person name="Sharma Rahul"/>
            <person name="Thines Marco"/>
        </authorList>
    </citation>
    <scope>NUCLEOTIDE SEQUENCE [LARGE SCALE GENOMIC DNA]</scope>
</reference>
<accession>A0A0P1A8B5</accession>
<proteinExistence type="predicted"/>
<dbReference type="EMBL" id="CCYD01000207">
    <property type="protein sequence ID" value="CEG36546.1"/>
    <property type="molecule type" value="Genomic_DNA"/>
</dbReference>
<dbReference type="RefSeq" id="XP_024572915.1">
    <property type="nucleotide sequence ID" value="XM_024721772.1"/>
</dbReference>
<dbReference type="AlphaFoldDB" id="A0A0P1A8B5"/>
<name>A0A0P1A8B5_PLAHL</name>
<protein>
    <submittedName>
        <fullName evidence="1">Uncharacterized protein</fullName>
    </submittedName>
</protein>
<evidence type="ECO:0000313" key="2">
    <source>
        <dbReference type="Proteomes" id="UP000054928"/>
    </source>
</evidence>
<keyword evidence="2" id="KW-1185">Reference proteome</keyword>
<sequence length="94" mass="10936">MSGITWVDLYFMEVVVTGTRANRKIVDGLCPSTADNHKQFDSMKCSESPRSDVQYCVILRPWEVWTVRRSTQDAVFVYGNALFVRLPNENWHEH</sequence>
<dbReference type="Proteomes" id="UP000054928">
    <property type="component" value="Unassembled WGS sequence"/>
</dbReference>
<evidence type="ECO:0000313" key="1">
    <source>
        <dbReference type="EMBL" id="CEG36546.1"/>
    </source>
</evidence>
<dbReference type="GeneID" id="36398149"/>